<evidence type="ECO:0000313" key="2">
    <source>
        <dbReference type="EMBL" id="EZQ10827.1"/>
    </source>
</evidence>
<dbReference type="OrthoDB" id="70327at2157"/>
<gene>
    <name evidence="2" type="ORF">CM19_03060</name>
</gene>
<dbReference type="AlphaFoldDB" id="A0A031LR15"/>
<dbReference type="InterPro" id="IPR045406">
    <property type="entry name" value="DUF6513"/>
</dbReference>
<comment type="caution">
    <text evidence="2">The sequence shown here is derived from an EMBL/GenBank/DDBJ whole genome shotgun (WGS) entry which is preliminary data.</text>
</comment>
<accession>A0A031LR15</accession>
<sequence length="492" mass="54664">MAILLITGRLAAPIVNEVVKNVPDVYVKVLDYPVAALMSVKYILENLKKDNLTGIETIILPGLVFGDSNIIERELGIKTIKGTENAWDIPLVLEGIKNGINFSTSLPADVILQGEKTKRMMEELKTIEENQIVAFESGIKIPLRPPPFKIFLELDPKWGPNMIENIVERTRGNVDVYVLGFPVGHDNIDEVKSRIKMIRDLGVIVGIDSESTKELIEGVKAGADFVFNANEINYQKLVEVKNAGLIVAPFSVKDRSEITIGLAKKMREMGFEKIIVDPVLSPPLQGLVSSIVDFSKVRNALPDFPMMMGTLNVTELIDADSHGINALLLAIAGELGISSVLTMEKGKTRWSSWELKEASKMVGISILEKRPPKDVGIDLLLLKDKKKVIEKLQVDAINVGHNEPNMDSGFAKIYKTEKEIILSFYGKDKLALKGKEALSVGRELVRRIKITPEHALYLGYELAKAEIARDLDKNYLQDKPLFRRINDENSGT</sequence>
<dbReference type="Pfam" id="PF20123">
    <property type="entry name" value="DUF6513"/>
    <property type="match status" value="1"/>
</dbReference>
<dbReference type="NCBIfam" id="TIGR00284">
    <property type="entry name" value="dihydropteroate synthase-like protein"/>
    <property type="match status" value="1"/>
</dbReference>
<protein>
    <submittedName>
        <fullName evidence="2">Dihydropteroate synthase</fullName>
    </submittedName>
</protein>
<dbReference type="InterPro" id="IPR011005">
    <property type="entry name" value="Dihydropteroate_synth-like_sf"/>
</dbReference>
<feature type="domain" description="Pterin-binding" evidence="1">
    <location>
        <begin position="134"/>
        <end position="363"/>
    </location>
</feature>
<dbReference type="Pfam" id="PF14251">
    <property type="entry name" value="PterinBD-DUF4346"/>
    <property type="match status" value="1"/>
</dbReference>
<dbReference type="SUPFAM" id="SSF51717">
    <property type="entry name" value="Dihydropteroate synthetase-like"/>
    <property type="match status" value="1"/>
</dbReference>
<dbReference type="EMBL" id="JFZT01000019">
    <property type="protein sequence ID" value="EZQ10827.1"/>
    <property type="molecule type" value="Genomic_DNA"/>
</dbReference>
<name>A0A031LR15_9CREN</name>
<dbReference type="InterPro" id="IPR025595">
    <property type="entry name" value="PterinBD-DUF4346"/>
</dbReference>
<reference evidence="2 3" key="1">
    <citation type="submission" date="2014-03" db="EMBL/GenBank/DDBJ databases">
        <title>Draft genome sequence of the novel thermoacidophilic archaea Acidianus copahuensis ALE1 strain, isolated from Copahue volcanic area in Neuquen Argentina.</title>
        <authorList>
            <person name="Urbieta M.S."/>
            <person name="Rascovan N."/>
            <person name="Castro C."/>
            <person name="Revale S."/>
            <person name="Giaveno M.A."/>
            <person name="Vazquez M.P."/>
            <person name="Donati E.R."/>
        </authorList>
    </citation>
    <scope>NUCLEOTIDE SEQUENCE [LARGE SCALE GENOMIC DNA]</scope>
    <source>
        <strain evidence="2 3">ALE1</strain>
    </source>
</reference>
<dbReference type="Pfam" id="PF03599">
    <property type="entry name" value="CdhD"/>
    <property type="match status" value="1"/>
</dbReference>
<dbReference type="PROSITE" id="PS50972">
    <property type="entry name" value="PTERIN_BINDING"/>
    <property type="match status" value="1"/>
</dbReference>
<evidence type="ECO:0000313" key="3">
    <source>
        <dbReference type="Proteomes" id="UP000024332"/>
    </source>
</evidence>
<keyword evidence="3" id="KW-1185">Reference proteome</keyword>
<dbReference type="InterPro" id="IPR016041">
    <property type="entry name" value="Ac-CoA_synth_d_su_TIM-brl"/>
</dbReference>
<proteinExistence type="predicted"/>
<dbReference type="RefSeq" id="WP_048098927.1">
    <property type="nucleotide sequence ID" value="NZ_JFZT01000019.1"/>
</dbReference>
<dbReference type="InterPro" id="IPR000489">
    <property type="entry name" value="Pterin-binding_dom"/>
</dbReference>
<dbReference type="GO" id="GO:0042558">
    <property type="term" value="P:pteridine-containing compound metabolic process"/>
    <property type="evidence" value="ECO:0007669"/>
    <property type="project" value="InterPro"/>
</dbReference>
<dbReference type="InterPro" id="IPR005236">
    <property type="entry name" value="Dihydropt_synth"/>
</dbReference>
<evidence type="ECO:0000259" key="1">
    <source>
        <dbReference type="PROSITE" id="PS50972"/>
    </source>
</evidence>
<organism evidence="2 3">
    <name type="scientific">Candidatus Acidianus copahuensis</name>
    <dbReference type="NCBI Taxonomy" id="1160895"/>
    <lineage>
        <taxon>Archaea</taxon>
        <taxon>Thermoproteota</taxon>
        <taxon>Thermoprotei</taxon>
        <taxon>Sulfolobales</taxon>
        <taxon>Sulfolobaceae</taxon>
        <taxon>Acidianus</taxon>
    </lineage>
</organism>
<dbReference type="STRING" id="1160895.CM19_03060"/>
<dbReference type="Proteomes" id="UP000024332">
    <property type="component" value="Unassembled WGS sequence"/>
</dbReference>